<dbReference type="OrthoDB" id="259880at2759"/>
<dbReference type="EMBL" id="BLBS01000047">
    <property type="protein sequence ID" value="GET91214.1"/>
    <property type="molecule type" value="Genomic_DNA"/>
</dbReference>
<dbReference type="Proteomes" id="UP000419144">
    <property type="component" value="Unassembled WGS sequence"/>
</dbReference>
<proteinExistence type="predicted"/>
<dbReference type="AlphaFoldDB" id="A0A640KQA8"/>
<organism evidence="1 2">
    <name type="scientific">Leishmania tarentolae</name>
    <name type="common">Sauroleishmania tarentolae</name>
    <dbReference type="NCBI Taxonomy" id="5689"/>
    <lineage>
        <taxon>Eukaryota</taxon>
        <taxon>Discoba</taxon>
        <taxon>Euglenozoa</taxon>
        <taxon>Kinetoplastea</taxon>
        <taxon>Metakinetoplastina</taxon>
        <taxon>Trypanosomatida</taxon>
        <taxon>Trypanosomatidae</taxon>
        <taxon>Leishmaniinae</taxon>
        <taxon>Leishmania</taxon>
        <taxon>lizard Leishmania</taxon>
    </lineage>
</organism>
<sequence>MGEHVSRGICLTFMSQYHHGALTYRPVRSDAVHTSQALRSLQRSAGGRYLLTMDRSWICFGERLPFASHTPVDGFVVVAVGATADALISASVAWDEGYHVFHDAKGKLFFPGVYGSAEYLPRRGLERPLSMRKRILTEGRSRHHPATFVGALIASLDGSVVEDAVGNSNSTQSRAAHRRACVCVCLLPSPLTKGSSSPSTHPR</sequence>
<gene>
    <name evidence="1" type="ORF">LtaPh_3125200</name>
</gene>
<evidence type="ECO:0000313" key="2">
    <source>
        <dbReference type="Proteomes" id="UP000419144"/>
    </source>
</evidence>
<dbReference type="VEuPathDB" id="TriTrypDB:LtaPh_3125200"/>
<comment type="caution">
    <text evidence="1">The sequence shown here is derived from an EMBL/GenBank/DDBJ whole genome shotgun (WGS) entry which is preliminary data.</text>
</comment>
<evidence type="ECO:0000313" key="1">
    <source>
        <dbReference type="EMBL" id="GET91214.1"/>
    </source>
</evidence>
<reference evidence="1" key="1">
    <citation type="submission" date="2019-11" db="EMBL/GenBank/DDBJ databases">
        <title>Leishmania tarentolae CDS.</title>
        <authorList>
            <person name="Goto Y."/>
            <person name="Yamagishi J."/>
        </authorList>
    </citation>
    <scope>NUCLEOTIDE SEQUENCE [LARGE SCALE GENOMIC DNA]</scope>
    <source>
        <strain evidence="1">Parrot Tar II</strain>
    </source>
</reference>
<name>A0A640KQA8_LEITA</name>
<accession>A0A640KQA8</accession>
<protein>
    <submittedName>
        <fullName evidence="1">Uncharacterized protein</fullName>
    </submittedName>
</protein>
<keyword evidence="2" id="KW-1185">Reference proteome</keyword>